<dbReference type="GO" id="GO:0016887">
    <property type="term" value="F:ATP hydrolysis activity"/>
    <property type="evidence" value="ECO:0007669"/>
    <property type="project" value="InterPro"/>
</dbReference>
<evidence type="ECO:0000259" key="4">
    <source>
        <dbReference type="SMART" id="SM00382"/>
    </source>
</evidence>
<dbReference type="Proteomes" id="UP000256645">
    <property type="component" value="Unassembled WGS sequence"/>
</dbReference>
<evidence type="ECO:0000256" key="3">
    <source>
        <dbReference type="SAM" id="MobiDB-lite"/>
    </source>
</evidence>
<reference evidence="5 6" key="1">
    <citation type="journal article" date="2018" name="IMA Fungus">
        <title>IMA Genome-F 9: Draft genome sequence of Annulohypoxylon stygium, Aspergillus mulundensis, Berkeleyomyces basicola (syn. Thielaviopsis basicola), Ceratocystis smalleyi, two Cercospora beticola strains, Coleophoma cylindrospora, Fusarium fracticaudum, Phialophora cf. hyalina, and Morchella septimelata.</title>
        <authorList>
            <person name="Wingfield B.D."/>
            <person name="Bills G.F."/>
            <person name="Dong Y."/>
            <person name="Huang W."/>
            <person name="Nel W.J."/>
            <person name="Swalarsk-Parry B.S."/>
            <person name="Vaghefi N."/>
            <person name="Wilken P.M."/>
            <person name="An Z."/>
            <person name="de Beer Z.W."/>
            <person name="De Vos L."/>
            <person name="Chen L."/>
            <person name="Duong T.A."/>
            <person name="Gao Y."/>
            <person name="Hammerbacher A."/>
            <person name="Kikkert J.R."/>
            <person name="Li Y."/>
            <person name="Li H."/>
            <person name="Li K."/>
            <person name="Li Q."/>
            <person name="Liu X."/>
            <person name="Ma X."/>
            <person name="Naidoo K."/>
            <person name="Pethybridge S.J."/>
            <person name="Sun J."/>
            <person name="Steenkamp E.T."/>
            <person name="van der Nest M.A."/>
            <person name="van Wyk S."/>
            <person name="Wingfield M.J."/>
            <person name="Xiong C."/>
            <person name="Yue Q."/>
            <person name="Zhang X."/>
        </authorList>
    </citation>
    <scope>NUCLEOTIDE SEQUENCE [LARGE SCALE GENOMIC DNA]</scope>
    <source>
        <strain evidence="5 6">BP6252</strain>
    </source>
</reference>
<dbReference type="InterPro" id="IPR000641">
    <property type="entry name" value="CbxX/CfxQ"/>
</dbReference>
<protein>
    <recommendedName>
        <fullName evidence="4">AAA+ ATPase domain-containing protein</fullName>
    </recommendedName>
</protein>
<evidence type="ECO:0000313" key="6">
    <source>
        <dbReference type="Proteomes" id="UP000256645"/>
    </source>
</evidence>
<dbReference type="CDD" id="cd19481">
    <property type="entry name" value="RecA-like_protease"/>
    <property type="match status" value="1"/>
</dbReference>
<keyword evidence="2" id="KW-0067">ATP-binding</keyword>
<evidence type="ECO:0000313" key="5">
    <source>
        <dbReference type="EMBL" id="RDW64664.1"/>
    </source>
</evidence>
<sequence>MPSLPSVSRDKTTGFGFYDEDTTDCASILGKRGWGSGDDAMNQPDAKRRTTQNLPSSSAIAERPDDASSTWSGSDEDEGEKLELESKTKQAKESFLPTSIPDSKQELSCNGSDALLKRKHVFASRRIFRRHSIATPYTKDVYKIDTGGNYHEYNVLGTKCDSQLRRCGFPTVYRISCSAKDSKHHATFLYEDDPVQAVFTGQRQTSHLSGNKPIYQFRDYVNRFEQSSWVIVKNRTCNNQIAQSHQQERYKENMIILSEELRQVIHRVATCPLDVPGGKSLGKDELLEMEAPYLFLYNHRQPLRVHSQSATASLRNMIDSVLEYLDRNYAQAYEEAEQLISKGMITIRHLEKLYRPNQLLVRKSFPGEDNLESQNMRVLQGWAWVRNAEVRLSLWNWQSNGFICERKLSPNFFFDVPVENEAEPFHINELFYYPISFLSEESIELFRQRGKAFWSLLHPNFVSIDNFRVRNHKDYVKPGRYMIDCEMHERLHRNGSQVLGPEIIRNKQIDPWRLELVHPNDEPEADEFLMMPAHIPGYDFLEKEWVDLPVSRVKPVKWNKQPFEDLVLDEATKHLVKALVTIRASSIKRKGEDTNFDIISGKGNGLIMLFHGSPGTGKTLTAESVAEIAEMPLYPITCGDIGTEPEKVEQYLQLVFQLGKRWNCVLLLDEADVFLEERTLTDLQRNSLVSVFLRMLEYYEGILILTSNRVGTFDEAFRSRIHIALHYEDLKPRSRKQIWSNFLTRLEDTDEGENVDQIKDRLDELAKHDLNGREIRNALSTARQLASHEGEKMRWKHLELAIKTTNNFGNYLRNVHGHSDREWAKEAGKR</sequence>
<dbReference type="EMBL" id="PDLM01000012">
    <property type="protein sequence ID" value="RDW64664.1"/>
    <property type="molecule type" value="Genomic_DNA"/>
</dbReference>
<gene>
    <name evidence="5" type="ORF">BP6252_10315</name>
</gene>
<dbReference type="PANTHER" id="PTHR46411">
    <property type="entry name" value="FAMILY ATPASE, PUTATIVE-RELATED"/>
    <property type="match status" value="1"/>
</dbReference>
<dbReference type="STRING" id="1849047.A0A3D8QT28"/>
<organism evidence="5 6">
    <name type="scientific">Coleophoma cylindrospora</name>
    <dbReference type="NCBI Taxonomy" id="1849047"/>
    <lineage>
        <taxon>Eukaryota</taxon>
        <taxon>Fungi</taxon>
        <taxon>Dikarya</taxon>
        <taxon>Ascomycota</taxon>
        <taxon>Pezizomycotina</taxon>
        <taxon>Leotiomycetes</taxon>
        <taxon>Helotiales</taxon>
        <taxon>Dermateaceae</taxon>
        <taxon>Coleophoma</taxon>
    </lineage>
</organism>
<dbReference type="OrthoDB" id="10042665at2759"/>
<dbReference type="AlphaFoldDB" id="A0A3D8QT28"/>
<comment type="caution">
    <text evidence="5">The sequence shown here is derived from an EMBL/GenBank/DDBJ whole genome shotgun (WGS) entry which is preliminary data.</text>
</comment>
<dbReference type="InterPro" id="IPR027417">
    <property type="entry name" value="P-loop_NTPase"/>
</dbReference>
<dbReference type="InterPro" id="IPR003593">
    <property type="entry name" value="AAA+_ATPase"/>
</dbReference>
<feature type="region of interest" description="Disordered" evidence="3">
    <location>
        <begin position="1"/>
        <end position="104"/>
    </location>
</feature>
<dbReference type="GO" id="GO:0005524">
    <property type="term" value="F:ATP binding"/>
    <property type="evidence" value="ECO:0007669"/>
    <property type="project" value="UniProtKB-KW"/>
</dbReference>
<keyword evidence="1" id="KW-0547">Nucleotide-binding</keyword>
<proteinExistence type="predicted"/>
<dbReference type="InterPro" id="IPR056599">
    <property type="entry name" value="AAA_lid_fung"/>
</dbReference>
<evidence type="ECO:0000256" key="1">
    <source>
        <dbReference type="ARBA" id="ARBA00022741"/>
    </source>
</evidence>
<dbReference type="PRINTS" id="PR00819">
    <property type="entry name" value="CBXCFQXSUPER"/>
</dbReference>
<feature type="domain" description="AAA+ ATPase" evidence="4">
    <location>
        <begin position="604"/>
        <end position="729"/>
    </location>
</feature>
<dbReference type="SUPFAM" id="SSF52540">
    <property type="entry name" value="P-loop containing nucleoside triphosphate hydrolases"/>
    <property type="match status" value="1"/>
</dbReference>
<dbReference type="SMART" id="SM00382">
    <property type="entry name" value="AAA"/>
    <property type="match status" value="1"/>
</dbReference>
<dbReference type="Pfam" id="PF00004">
    <property type="entry name" value="AAA"/>
    <property type="match status" value="1"/>
</dbReference>
<dbReference type="InterPro" id="IPR003959">
    <property type="entry name" value="ATPase_AAA_core"/>
</dbReference>
<evidence type="ECO:0000256" key="2">
    <source>
        <dbReference type="ARBA" id="ARBA00022840"/>
    </source>
</evidence>
<name>A0A3D8QT28_9HELO</name>
<dbReference type="Gene3D" id="3.40.50.300">
    <property type="entry name" value="P-loop containing nucleotide triphosphate hydrolases"/>
    <property type="match status" value="1"/>
</dbReference>
<accession>A0A3D8QT28</accession>
<keyword evidence="6" id="KW-1185">Reference proteome</keyword>
<feature type="compositionally biased region" description="Basic and acidic residues" evidence="3">
    <location>
        <begin position="81"/>
        <end position="92"/>
    </location>
</feature>
<dbReference type="Pfam" id="PF23232">
    <property type="entry name" value="AAA_lid_13"/>
    <property type="match status" value="1"/>
</dbReference>
<dbReference type="PANTHER" id="PTHR46411:SF2">
    <property type="entry name" value="AAA+ ATPASE DOMAIN-CONTAINING PROTEIN"/>
    <property type="match status" value="1"/>
</dbReference>